<protein>
    <submittedName>
        <fullName evidence="8">O-acetylserine/cysteine efflux transporter</fullName>
    </submittedName>
</protein>
<comment type="caution">
    <text evidence="8">The sequence shown here is derived from an EMBL/GenBank/DDBJ whole genome shotgun (WGS) entry which is preliminary data.</text>
</comment>
<dbReference type="Proteomes" id="UP000317998">
    <property type="component" value="Unassembled WGS sequence"/>
</dbReference>
<feature type="transmembrane region" description="Helical" evidence="6">
    <location>
        <begin position="33"/>
        <end position="51"/>
    </location>
</feature>
<feature type="domain" description="EamA" evidence="7">
    <location>
        <begin position="142"/>
        <end position="284"/>
    </location>
</feature>
<keyword evidence="4 6" id="KW-1133">Transmembrane helix</keyword>
<accession>A0A542YLD8</accession>
<feature type="transmembrane region" description="Helical" evidence="6">
    <location>
        <begin position="216"/>
        <end position="236"/>
    </location>
</feature>
<feature type="transmembrane region" description="Helical" evidence="6">
    <location>
        <begin position="243"/>
        <end position="263"/>
    </location>
</feature>
<evidence type="ECO:0000256" key="1">
    <source>
        <dbReference type="ARBA" id="ARBA00004141"/>
    </source>
</evidence>
<feature type="transmembrane region" description="Helical" evidence="6">
    <location>
        <begin position="115"/>
        <end position="132"/>
    </location>
</feature>
<keyword evidence="5 6" id="KW-0472">Membrane</keyword>
<dbReference type="InterPro" id="IPR000620">
    <property type="entry name" value="EamA_dom"/>
</dbReference>
<name>A0A542YLD8_9MICO</name>
<evidence type="ECO:0000256" key="5">
    <source>
        <dbReference type="ARBA" id="ARBA00023136"/>
    </source>
</evidence>
<comment type="similarity">
    <text evidence="2">Belongs to the EamA transporter family.</text>
</comment>
<feature type="domain" description="EamA" evidence="7">
    <location>
        <begin position="7"/>
        <end position="130"/>
    </location>
</feature>
<keyword evidence="3 6" id="KW-0812">Transmembrane</keyword>
<dbReference type="OrthoDB" id="9812521at2"/>
<dbReference type="InterPro" id="IPR037185">
    <property type="entry name" value="EmrE-like"/>
</dbReference>
<evidence type="ECO:0000256" key="2">
    <source>
        <dbReference type="ARBA" id="ARBA00007362"/>
    </source>
</evidence>
<feature type="transmembrane region" description="Helical" evidence="6">
    <location>
        <begin position="7"/>
        <end position="27"/>
    </location>
</feature>
<dbReference type="Pfam" id="PF00892">
    <property type="entry name" value="EamA"/>
    <property type="match status" value="2"/>
</dbReference>
<dbReference type="PANTHER" id="PTHR32322:SF9">
    <property type="entry name" value="AMINO-ACID METABOLITE EFFLUX PUMP-RELATED"/>
    <property type="match status" value="1"/>
</dbReference>
<feature type="transmembrane region" description="Helical" evidence="6">
    <location>
        <begin position="88"/>
        <end position="108"/>
    </location>
</feature>
<dbReference type="EMBL" id="VFOM01000001">
    <property type="protein sequence ID" value="TQL48861.1"/>
    <property type="molecule type" value="Genomic_DNA"/>
</dbReference>
<feature type="transmembrane region" description="Helical" evidence="6">
    <location>
        <begin position="177"/>
        <end position="196"/>
    </location>
</feature>
<proteinExistence type="inferred from homology"/>
<sequence>MTNRDSILAALVATVWGVNFVVIDWGMHGVPPLLFAALRFAVILVPAIFFVRKPDVPWRFIVGVGVFMSLGQFSFLYVSIALGMPPGLAALMMQAQVIFTMLIAAGALREIPASAQFVGAILGSIGLAVVAVGREGHVTLLAFVLCLLAALSWAVGNVISRASGIRGGVGFRDGLGITVWSALVVPVPLLALSLLFDGPAAVGQALLSFSWESVVSTAYSALLSGLAGYAIFNTLLAKYPSSAVVPWVLLAPVAGIAAAWILLGEQPNAAEMLGGATMLLGLFVAQRAGSRRTPVILAVPPQREPVAD</sequence>
<dbReference type="RefSeq" id="WP_141880925.1">
    <property type="nucleotide sequence ID" value="NZ_VFOM01000001.1"/>
</dbReference>
<feature type="transmembrane region" description="Helical" evidence="6">
    <location>
        <begin position="269"/>
        <end position="285"/>
    </location>
</feature>
<evidence type="ECO:0000313" key="9">
    <source>
        <dbReference type="Proteomes" id="UP000317998"/>
    </source>
</evidence>
<reference evidence="8 9" key="1">
    <citation type="submission" date="2019-06" db="EMBL/GenBank/DDBJ databases">
        <title>Sequencing the genomes of 1000 actinobacteria strains.</title>
        <authorList>
            <person name="Klenk H.-P."/>
        </authorList>
    </citation>
    <scope>NUCLEOTIDE SEQUENCE [LARGE SCALE GENOMIC DNA]</scope>
    <source>
        <strain evidence="8 9">DSM 26477</strain>
    </source>
</reference>
<comment type="subcellular location">
    <subcellularLocation>
        <location evidence="1">Membrane</location>
        <topology evidence="1">Multi-pass membrane protein</topology>
    </subcellularLocation>
</comment>
<gene>
    <name evidence="8" type="ORF">FB562_1967</name>
</gene>
<evidence type="ECO:0000259" key="7">
    <source>
        <dbReference type="Pfam" id="PF00892"/>
    </source>
</evidence>
<dbReference type="AlphaFoldDB" id="A0A542YLD8"/>
<feature type="transmembrane region" description="Helical" evidence="6">
    <location>
        <begin position="138"/>
        <end position="156"/>
    </location>
</feature>
<dbReference type="InterPro" id="IPR050638">
    <property type="entry name" value="AA-Vitamin_Transporters"/>
</dbReference>
<keyword evidence="9" id="KW-1185">Reference proteome</keyword>
<dbReference type="GO" id="GO:0016020">
    <property type="term" value="C:membrane"/>
    <property type="evidence" value="ECO:0007669"/>
    <property type="project" value="UniProtKB-SubCell"/>
</dbReference>
<evidence type="ECO:0000313" key="8">
    <source>
        <dbReference type="EMBL" id="TQL48861.1"/>
    </source>
</evidence>
<dbReference type="PANTHER" id="PTHR32322">
    <property type="entry name" value="INNER MEMBRANE TRANSPORTER"/>
    <property type="match status" value="1"/>
</dbReference>
<organism evidence="8 9">
    <name type="scientific">Homoserinimonas aerilata</name>
    <dbReference type="NCBI Taxonomy" id="1162970"/>
    <lineage>
        <taxon>Bacteria</taxon>
        <taxon>Bacillati</taxon>
        <taxon>Actinomycetota</taxon>
        <taxon>Actinomycetes</taxon>
        <taxon>Micrococcales</taxon>
        <taxon>Microbacteriaceae</taxon>
        <taxon>Homoserinimonas</taxon>
    </lineage>
</organism>
<evidence type="ECO:0000256" key="6">
    <source>
        <dbReference type="SAM" id="Phobius"/>
    </source>
</evidence>
<feature type="transmembrane region" description="Helical" evidence="6">
    <location>
        <begin position="58"/>
        <end position="82"/>
    </location>
</feature>
<evidence type="ECO:0000256" key="4">
    <source>
        <dbReference type="ARBA" id="ARBA00022989"/>
    </source>
</evidence>
<dbReference type="SUPFAM" id="SSF103481">
    <property type="entry name" value="Multidrug resistance efflux transporter EmrE"/>
    <property type="match status" value="2"/>
</dbReference>
<evidence type="ECO:0000256" key="3">
    <source>
        <dbReference type="ARBA" id="ARBA00022692"/>
    </source>
</evidence>